<dbReference type="InterPro" id="IPR036097">
    <property type="entry name" value="HisK_dim/P_sf"/>
</dbReference>
<accession>A0A1W1C438</accession>
<dbReference type="EC" id="2.7.13.3" evidence="2"/>
<feature type="domain" description="Response regulatory" evidence="7">
    <location>
        <begin position="543"/>
        <end position="664"/>
    </location>
</feature>
<organism evidence="8">
    <name type="scientific">hydrothermal vent metagenome</name>
    <dbReference type="NCBI Taxonomy" id="652676"/>
    <lineage>
        <taxon>unclassified sequences</taxon>
        <taxon>metagenomes</taxon>
        <taxon>ecological metagenomes</taxon>
    </lineage>
</organism>
<evidence type="ECO:0000256" key="4">
    <source>
        <dbReference type="ARBA" id="ARBA00022679"/>
    </source>
</evidence>
<evidence type="ECO:0000259" key="7">
    <source>
        <dbReference type="PROSITE" id="PS50110"/>
    </source>
</evidence>
<feature type="domain" description="Histidine kinase" evidence="6">
    <location>
        <begin position="202"/>
        <end position="422"/>
    </location>
</feature>
<protein>
    <recommendedName>
        <fullName evidence="2">histidine kinase</fullName>
        <ecNumber evidence="2">2.7.13.3</ecNumber>
    </recommendedName>
</protein>
<dbReference type="FunFam" id="3.30.565.10:FF:000006">
    <property type="entry name" value="Sensor histidine kinase WalK"/>
    <property type="match status" value="1"/>
</dbReference>
<dbReference type="SMART" id="SM00448">
    <property type="entry name" value="REC"/>
    <property type="match status" value="1"/>
</dbReference>
<dbReference type="Gene3D" id="3.40.50.2300">
    <property type="match status" value="1"/>
</dbReference>
<dbReference type="InterPro" id="IPR036890">
    <property type="entry name" value="HATPase_C_sf"/>
</dbReference>
<dbReference type="CDD" id="cd00082">
    <property type="entry name" value="HisKA"/>
    <property type="match status" value="1"/>
</dbReference>
<evidence type="ECO:0000256" key="5">
    <source>
        <dbReference type="ARBA" id="ARBA00022777"/>
    </source>
</evidence>
<comment type="catalytic activity">
    <reaction evidence="1">
        <text>ATP + protein L-histidine = ADP + protein N-phospho-L-histidine.</text>
        <dbReference type="EC" id="2.7.13.3"/>
    </reaction>
</comment>
<dbReference type="PROSITE" id="PS50109">
    <property type="entry name" value="HIS_KIN"/>
    <property type="match status" value="1"/>
</dbReference>
<evidence type="ECO:0000313" key="8">
    <source>
        <dbReference type="EMBL" id="SFV60481.1"/>
    </source>
</evidence>
<dbReference type="Pfam" id="PF02518">
    <property type="entry name" value="HATPase_c"/>
    <property type="match status" value="1"/>
</dbReference>
<dbReference type="GO" id="GO:0005886">
    <property type="term" value="C:plasma membrane"/>
    <property type="evidence" value="ECO:0007669"/>
    <property type="project" value="TreeGrafter"/>
</dbReference>
<dbReference type="SUPFAM" id="SSF55874">
    <property type="entry name" value="ATPase domain of HSP90 chaperone/DNA topoisomerase II/histidine kinase"/>
    <property type="match status" value="1"/>
</dbReference>
<dbReference type="EMBL" id="FPHG01000043">
    <property type="protein sequence ID" value="SFV60481.1"/>
    <property type="molecule type" value="Genomic_DNA"/>
</dbReference>
<dbReference type="InterPro" id="IPR003594">
    <property type="entry name" value="HATPase_dom"/>
</dbReference>
<dbReference type="SUPFAM" id="SSF55781">
    <property type="entry name" value="GAF domain-like"/>
    <property type="match status" value="1"/>
</dbReference>
<dbReference type="Pfam" id="PF00072">
    <property type="entry name" value="Response_reg"/>
    <property type="match status" value="1"/>
</dbReference>
<dbReference type="GO" id="GO:0000155">
    <property type="term" value="F:phosphorelay sensor kinase activity"/>
    <property type="evidence" value="ECO:0007669"/>
    <property type="project" value="InterPro"/>
</dbReference>
<dbReference type="GO" id="GO:0009927">
    <property type="term" value="F:histidine phosphotransfer kinase activity"/>
    <property type="evidence" value="ECO:0007669"/>
    <property type="project" value="TreeGrafter"/>
</dbReference>
<evidence type="ECO:0000256" key="1">
    <source>
        <dbReference type="ARBA" id="ARBA00000085"/>
    </source>
</evidence>
<keyword evidence="4" id="KW-0808">Transferase</keyword>
<evidence type="ECO:0000256" key="3">
    <source>
        <dbReference type="ARBA" id="ARBA00022553"/>
    </source>
</evidence>
<dbReference type="SUPFAM" id="SSF47384">
    <property type="entry name" value="Homodimeric domain of signal transducing histidine kinase"/>
    <property type="match status" value="1"/>
</dbReference>
<reference evidence="8" key="1">
    <citation type="submission" date="2016-10" db="EMBL/GenBank/DDBJ databases">
        <authorList>
            <person name="de Groot N.N."/>
        </authorList>
    </citation>
    <scope>NUCLEOTIDE SEQUENCE</scope>
</reference>
<keyword evidence="5 8" id="KW-0418">Kinase</keyword>
<keyword evidence="3" id="KW-0597">Phosphoprotein</keyword>
<dbReference type="InterPro" id="IPR005467">
    <property type="entry name" value="His_kinase_dom"/>
</dbReference>
<name>A0A1W1C438_9ZZZZ</name>
<dbReference type="Gene3D" id="1.10.287.130">
    <property type="match status" value="1"/>
</dbReference>
<dbReference type="InterPro" id="IPR004358">
    <property type="entry name" value="Sig_transdc_His_kin-like_C"/>
</dbReference>
<dbReference type="PROSITE" id="PS50110">
    <property type="entry name" value="RESPONSE_REGULATORY"/>
    <property type="match status" value="1"/>
</dbReference>
<dbReference type="AlphaFoldDB" id="A0A1W1C438"/>
<dbReference type="InterPro" id="IPR011006">
    <property type="entry name" value="CheY-like_superfamily"/>
</dbReference>
<sequence>MKNTNNTTYLINTLTESMDKISKTKNNFEINNILDKLLIDFTQSEFATILIYNSDKQLLYTEKETSNINISMINPKGLLGNAYLSKKTGIYNHIASEKYYIPSIDNPKDNKIKSQIIMPILDNDNLISIVRVSRSIKYPNKYTRNDLDLLTSLMPFFKKIIYILKDKKYNNIKFNDSQIQEEIIKIENKEINNSEDMLFISNIIHDIRTPANSLYGFLELLENKIDDKRLNEYIQNAKESAEFINILTDSILDKTRDKFNNELENNFQEVNTIKFFSNIANSFSANMSSKNITYLIFLDPSLPKRIVIDKIKLKRIIINLIANAYKFTPTGKKIKFKVLFNKEKQKIAISIKDDGIGIAEEQQKNIFESFKQAEADTKEKYGGSGLGLAISAQYVKDMGGRLLLKSQIDKGSEFYFNINIKVLDDKILGEEFKISDNKITILSDKKSDLNILLIMKYLTKLGISKQNIIVSHTLCTDTTHLICFEHKLNSAIMEITQTQDIKLLVLEESLFNLDIDKDIDIISMNTYYGDRINCFISTKKMTKILLADDNKINISLLKAILEDEYCELTITTDGKETLEKLKYAHINGRPFDMIFLDNYMPSLSGSEVIKEVRLLEKKKQLKPIYAISITGDPFLSDKDKKLFNLHVTKPFKNRDVKNAFKLGSQ</sequence>
<evidence type="ECO:0000256" key="2">
    <source>
        <dbReference type="ARBA" id="ARBA00012438"/>
    </source>
</evidence>
<dbReference type="InterPro" id="IPR003661">
    <property type="entry name" value="HisK_dim/P_dom"/>
</dbReference>
<dbReference type="SUPFAM" id="SSF52172">
    <property type="entry name" value="CheY-like"/>
    <property type="match status" value="1"/>
</dbReference>
<dbReference type="Pfam" id="PF00512">
    <property type="entry name" value="HisKA"/>
    <property type="match status" value="1"/>
</dbReference>
<dbReference type="PRINTS" id="PR00344">
    <property type="entry name" value="BCTRLSENSOR"/>
</dbReference>
<dbReference type="Gene3D" id="3.30.450.40">
    <property type="match status" value="1"/>
</dbReference>
<dbReference type="SMART" id="SM00388">
    <property type="entry name" value="HisKA"/>
    <property type="match status" value="1"/>
</dbReference>
<evidence type="ECO:0000259" key="6">
    <source>
        <dbReference type="PROSITE" id="PS50109"/>
    </source>
</evidence>
<dbReference type="SMART" id="SM00387">
    <property type="entry name" value="HATPase_c"/>
    <property type="match status" value="1"/>
</dbReference>
<dbReference type="InterPro" id="IPR029016">
    <property type="entry name" value="GAF-like_dom_sf"/>
</dbReference>
<dbReference type="PANTHER" id="PTHR43047">
    <property type="entry name" value="TWO-COMPONENT HISTIDINE PROTEIN KINASE"/>
    <property type="match status" value="1"/>
</dbReference>
<gene>
    <name evidence="8" type="ORF">MNB_SV-9-785</name>
</gene>
<proteinExistence type="predicted"/>
<dbReference type="InterPro" id="IPR001789">
    <property type="entry name" value="Sig_transdc_resp-reg_receiver"/>
</dbReference>
<dbReference type="Gene3D" id="3.30.565.10">
    <property type="entry name" value="Histidine kinase-like ATPase, C-terminal domain"/>
    <property type="match status" value="1"/>
</dbReference>
<dbReference type="CDD" id="cd17546">
    <property type="entry name" value="REC_hyHK_CKI1_RcsC-like"/>
    <property type="match status" value="1"/>
</dbReference>
<dbReference type="PANTHER" id="PTHR43047:SF72">
    <property type="entry name" value="OSMOSENSING HISTIDINE PROTEIN KINASE SLN1"/>
    <property type="match status" value="1"/>
</dbReference>